<evidence type="ECO:0000256" key="4">
    <source>
        <dbReference type="ARBA" id="ARBA00015486"/>
    </source>
</evidence>
<dbReference type="EC" id="2.4.2.21" evidence="3 9"/>
<dbReference type="InterPro" id="IPR023195">
    <property type="entry name" value="Nict_dMeBzImd_PRibTrfase_N"/>
</dbReference>
<evidence type="ECO:0000256" key="8">
    <source>
        <dbReference type="ARBA" id="ARBA00047340"/>
    </source>
</evidence>
<dbReference type="Gene3D" id="3.40.50.10210">
    <property type="match status" value="1"/>
</dbReference>
<dbReference type="Proteomes" id="UP000664399">
    <property type="component" value="Unassembled WGS sequence"/>
</dbReference>
<dbReference type="NCBIfam" id="NF000996">
    <property type="entry name" value="PRK00105.1"/>
    <property type="match status" value="1"/>
</dbReference>
<reference evidence="11 12" key="1">
    <citation type="submission" date="2021-03" db="EMBL/GenBank/DDBJ databases">
        <title>The complete genome sequence of Acetobacter suratthaniensis TBRC 1719.</title>
        <authorList>
            <person name="Charoenyingcharoen P."/>
            <person name="Yukphan P."/>
        </authorList>
    </citation>
    <scope>NUCLEOTIDE SEQUENCE [LARGE SCALE GENOMIC DNA]</scope>
    <source>
        <strain evidence="11 12">TBRC 1719</strain>
    </source>
</reference>
<dbReference type="Pfam" id="PF02277">
    <property type="entry name" value="DBI_PRT"/>
    <property type="match status" value="1"/>
</dbReference>
<dbReference type="InterPro" id="IPR017846">
    <property type="entry name" value="Nict_dMeBzImd_PRibTrfase_bact"/>
</dbReference>
<evidence type="ECO:0000313" key="12">
    <source>
        <dbReference type="Proteomes" id="UP000664399"/>
    </source>
</evidence>
<dbReference type="PANTHER" id="PTHR43463:SF1">
    <property type="entry name" value="NICOTINATE-NUCLEOTIDE--DIMETHYLBENZIMIDAZOLE PHOSPHORIBOSYLTRANSFERASE"/>
    <property type="match status" value="1"/>
</dbReference>
<keyword evidence="5" id="KW-0169">Cobalamin biosynthesis</keyword>
<feature type="compositionally biased region" description="Low complexity" evidence="10">
    <location>
        <begin position="1"/>
        <end position="25"/>
    </location>
</feature>
<evidence type="ECO:0000256" key="6">
    <source>
        <dbReference type="ARBA" id="ARBA00022676"/>
    </source>
</evidence>
<evidence type="ECO:0000256" key="2">
    <source>
        <dbReference type="ARBA" id="ARBA00007110"/>
    </source>
</evidence>
<protein>
    <recommendedName>
        <fullName evidence="4 9">Nicotinate-nucleotide--dimethylbenzimidazole phosphoribosyltransferase</fullName>
        <ecNumber evidence="3 9">2.4.2.21</ecNumber>
    </recommendedName>
</protein>
<accession>A0ABS3LNL2</accession>
<gene>
    <name evidence="11" type="primary">cobT</name>
    <name evidence="11" type="ORF">J2D75_10845</name>
</gene>
<feature type="region of interest" description="Disordered" evidence="10">
    <location>
        <begin position="1"/>
        <end position="29"/>
    </location>
</feature>
<dbReference type="NCBIfam" id="TIGR03160">
    <property type="entry name" value="cobT_DBIPRT"/>
    <property type="match status" value="1"/>
</dbReference>
<dbReference type="InterPro" id="IPR003200">
    <property type="entry name" value="Nict_dMeBzImd_PRibTrfase"/>
</dbReference>
<dbReference type="EMBL" id="JAFVMG010000012">
    <property type="protein sequence ID" value="MBO1328966.1"/>
    <property type="molecule type" value="Genomic_DNA"/>
</dbReference>
<dbReference type="RefSeq" id="WP_207854843.1">
    <property type="nucleotide sequence ID" value="NZ_JAFVMG010000012.1"/>
</dbReference>
<dbReference type="GO" id="GO:0008939">
    <property type="term" value="F:nicotinate-nucleotide-dimethylbenzimidazole phosphoribosyltransferase activity"/>
    <property type="evidence" value="ECO:0007669"/>
    <property type="project" value="UniProtKB-EC"/>
</dbReference>
<name>A0ABS3LNL2_9PROT</name>
<proteinExistence type="inferred from homology"/>
<organism evidence="11 12">
    <name type="scientific">Acetobacter suratthaniensis</name>
    <dbReference type="NCBI Taxonomy" id="1502841"/>
    <lineage>
        <taxon>Bacteria</taxon>
        <taxon>Pseudomonadati</taxon>
        <taxon>Pseudomonadota</taxon>
        <taxon>Alphaproteobacteria</taxon>
        <taxon>Acetobacterales</taxon>
        <taxon>Acetobacteraceae</taxon>
        <taxon>Acetobacter</taxon>
    </lineage>
</organism>
<evidence type="ECO:0000256" key="3">
    <source>
        <dbReference type="ARBA" id="ARBA00011991"/>
    </source>
</evidence>
<evidence type="ECO:0000313" key="11">
    <source>
        <dbReference type="EMBL" id="MBO1328966.1"/>
    </source>
</evidence>
<sequence length="368" mass="37755">MPSAPLPASHPLSSAPAPSSPRALPIRPPAPESLHAIARLCATLPGPDSTAQERIALREAQLTKPPGSLGRLEELTRWLGGWQGLSTPRLERVQVIIFAGNHGVTAQGVSPWPQEVTAQMVSNFERGGAAINQLARTVDAALEVVCVNGLRSTADFTTQPAMSEHAFVQAVATGYNAVPADCDLLCLGEMGIGNTTAASTIAAAVAGGSGTDWAGAGTGLDKYGTAQKAAVVQEALRYHGAALSSPLEIARRVGGFELAAMFGATLAARHMGIPVLLDGFVCLAAVAPLAQLHPEGLAHTCLSHCATLHGQTHRLASFLNMEPLLGLGMRLGEGSGAALAVAILRGAVACHTGMATFAEAAVSRSDTL</sequence>
<dbReference type="SUPFAM" id="SSF52733">
    <property type="entry name" value="Nicotinate mononucleotide:5,6-dimethylbenzimidazole phosphoribosyltransferase (CobT)"/>
    <property type="match status" value="1"/>
</dbReference>
<dbReference type="Gene3D" id="1.10.1610.10">
    <property type="match status" value="1"/>
</dbReference>
<keyword evidence="6 11" id="KW-0328">Glycosyltransferase</keyword>
<comment type="similarity">
    <text evidence="2">Belongs to the CobT family.</text>
</comment>
<keyword evidence="12" id="KW-1185">Reference proteome</keyword>
<dbReference type="InterPro" id="IPR036087">
    <property type="entry name" value="Nict_dMeBzImd_PRibTrfase_sf"/>
</dbReference>
<evidence type="ECO:0000256" key="1">
    <source>
        <dbReference type="ARBA" id="ARBA00005049"/>
    </source>
</evidence>
<evidence type="ECO:0000256" key="7">
    <source>
        <dbReference type="ARBA" id="ARBA00022679"/>
    </source>
</evidence>
<keyword evidence="7 11" id="KW-0808">Transferase</keyword>
<dbReference type="CDD" id="cd02439">
    <property type="entry name" value="DMB-PRT_CobT"/>
    <property type="match status" value="1"/>
</dbReference>
<evidence type="ECO:0000256" key="10">
    <source>
        <dbReference type="SAM" id="MobiDB-lite"/>
    </source>
</evidence>
<evidence type="ECO:0000256" key="5">
    <source>
        <dbReference type="ARBA" id="ARBA00022573"/>
    </source>
</evidence>
<comment type="catalytic activity">
    <reaction evidence="8">
        <text>5,6-dimethylbenzimidazole + nicotinate beta-D-ribonucleotide = alpha-ribazole 5'-phosphate + nicotinate + H(+)</text>
        <dbReference type="Rhea" id="RHEA:11196"/>
        <dbReference type="ChEBI" id="CHEBI:15378"/>
        <dbReference type="ChEBI" id="CHEBI:15890"/>
        <dbReference type="ChEBI" id="CHEBI:32544"/>
        <dbReference type="ChEBI" id="CHEBI:57502"/>
        <dbReference type="ChEBI" id="CHEBI:57918"/>
        <dbReference type="EC" id="2.4.2.21"/>
    </reaction>
</comment>
<evidence type="ECO:0000256" key="9">
    <source>
        <dbReference type="NCBIfam" id="TIGR03160"/>
    </source>
</evidence>
<comment type="caution">
    <text evidence="11">The sequence shown here is derived from an EMBL/GenBank/DDBJ whole genome shotgun (WGS) entry which is preliminary data.</text>
</comment>
<comment type="pathway">
    <text evidence="1">Nucleoside biosynthesis; alpha-ribazole biosynthesis; alpha-ribazole from 5,6-dimethylbenzimidazole: step 1/2.</text>
</comment>
<dbReference type="PANTHER" id="PTHR43463">
    <property type="entry name" value="NICOTINATE-NUCLEOTIDE--DIMETHYLBENZIMIDAZOLE PHOSPHORIBOSYLTRANSFERASE"/>
    <property type="match status" value="1"/>
</dbReference>